<feature type="transmembrane region" description="Helical" evidence="1">
    <location>
        <begin position="20"/>
        <end position="53"/>
    </location>
</feature>
<sequence>MIENPPKTLGPVKAKLAENLIIGMGLLALFLIFQPFSIVLFGIGCALVVFSGLANNLLPVCKAEKTWKDLARTAMIIGIIFSVVLTFALSSAYLYGVYLQSQ</sequence>
<feature type="transmembrane region" description="Helical" evidence="1">
    <location>
        <begin position="74"/>
        <end position="95"/>
    </location>
</feature>
<reference evidence="2" key="1">
    <citation type="submission" date="2018-06" db="EMBL/GenBank/DDBJ databases">
        <authorList>
            <person name="Zhirakovskaya E."/>
        </authorList>
    </citation>
    <scope>NUCLEOTIDE SEQUENCE</scope>
</reference>
<keyword evidence="1" id="KW-1133">Transmembrane helix</keyword>
<protein>
    <submittedName>
        <fullName evidence="2">Uncharacterized protein</fullName>
    </submittedName>
</protein>
<evidence type="ECO:0000313" key="2">
    <source>
        <dbReference type="EMBL" id="VAW14700.1"/>
    </source>
</evidence>
<accession>A0A3B0TCT2</accession>
<keyword evidence="1" id="KW-0812">Transmembrane</keyword>
<dbReference type="EMBL" id="UOEM01000077">
    <property type="protein sequence ID" value="VAW14700.1"/>
    <property type="molecule type" value="Genomic_DNA"/>
</dbReference>
<gene>
    <name evidence="2" type="ORF">MNBD_ALPHA09-105</name>
</gene>
<name>A0A3B0TCT2_9ZZZZ</name>
<dbReference type="AlphaFoldDB" id="A0A3B0TCT2"/>
<keyword evidence="1" id="KW-0472">Membrane</keyword>
<proteinExistence type="predicted"/>
<evidence type="ECO:0000256" key="1">
    <source>
        <dbReference type="SAM" id="Phobius"/>
    </source>
</evidence>
<organism evidence="2">
    <name type="scientific">hydrothermal vent metagenome</name>
    <dbReference type="NCBI Taxonomy" id="652676"/>
    <lineage>
        <taxon>unclassified sequences</taxon>
        <taxon>metagenomes</taxon>
        <taxon>ecological metagenomes</taxon>
    </lineage>
</organism>